<reference evidence="1" key="1">
    <citation type="submission" date="2023-04" db="EMBL/GenBank/DDBJ databases">
        <title>Aspergillus oryzae NBRC 4228.</title>
        <authorList>
            <person name="Ichikawa N."/>
            <person name="Sato H."/>
            <person name="Tonouchi N."/>
        </authorList>
    </citation>
    <scope>NUCLEOTIDE SEQUENCE</scope>
    <source>
        <strain evidence="1">NBRC 4228</strain>
    </source>
</reference>
<proteinExistence type="predicted"/>
<accession>A0AAN4Z0W8</accession>
<dbReference type="Proteomes" id="UP001165205">
    <property type="component" value="Unassembled WGS sequence"/>
</dbReference>
<comment type="caution">
    <text evidence="1">The sequence shown here is derived from an EMBL/GenBank/DDBJ whole genome shotgun (WGS) entry which is preliminary data.</text>
</comment>
<protein>
    <submittedName>
        <fullName evidence="1">Unnamed protein product</fullName>
    </submittedName>
</protein>
<name>A0AAN4Z0W8_ASPOZ</name>
<evidence type="ECO:0000313" key="1">
    <source>
        <dbReference type="EMBL" id="GMG37835.1"/>
    </source>
</evidence>
<organism evidence="1 2">
    <name type="scientific">Aspergillus oryzae</name>
    <name type="common">Yellow koji mold</name>
    <dbReference type="NCBI Taxonomy" id="5062"/>
    <lineage>
        <taxon>Eukaryota</taxon>
        <taxon>Fungi</taxon>
        <taxon>Dikarya</taxon>
        <taxon>Ascomycota</taxon>
        <taxon>Pezizomycotina</taxon>
        <taxon>Eurotiomycetes</taxon>
        <taxon>Eurotiomycetidae</taxon>
        <taxon>Eurotiales</taxon>
        <taxon>Aspergillaceae</taxon>
        <taxon>Aspergillus</taxon>
        <taxon>Aspergillus subgen. Circumdati</taxon>
    </lineage>
</organism>
<evidence type="ECO:0000313" key="2">
    <source>
        <dbReference type="Proteomes" id="UP001165205"/>
    </source>
</evidence>
<gene>
    <name evidence="1" type="ORF">Aory04_001262800</name>
</gene>
<dbReference type="EMBL" id="BSYA01000262">
    <property type="protein sequence ID" value="GMG37835.1"/>
    <property type="molecule type" value="Genomic_DNA"/>
</dbReference>
<sequence length="99" mass="11140">MCSEVPVNALPPDMSCMFQRLSKWTSVSYGITFFCCWNLPRSLIAITPAGLVEGLRLDSTENDLPGMQLVMDDEELLISKSFTRVRVNARAMWHSPMAN</sequence>
<dbReference type="AlphaFoldDB" id="A0AAN4Z0W8"/>